<feature type="repeat" description="WD" evidence="6">
    <location>
        <begin position="127"/>
        <end position="168"/>
    </location>
</feature>
<dbReference type="AlphaFoldDB" id="A0A6P6DWT2"/>
<dbReference type="RefSeq" id="XP_023564544.1">
    <property type="nucleotide sequence ID" value="XM_023708776.1"/>
</dbReference>
<dbReference type="InterPro" id="IPR051510">
    <property type="entry name" value="SKI8"/>
</dbReference>
<keyword evidence="7" id="KW-1185">Reference proteome</keyword>
<dbReference type="PROSITE" id="PS50082">
    <property type="entry name" value="WD_REPEATS_2"/>
    <property type="match status" value="2"/>
</dbReference>
<dbReference type="GO" id="GO:0016593">
    <property type="term" value="C:Cdc73/Paf1 complex"/>
    <property type="evidence" value="ECO:0007669"/>
    <property type="project" value="TreeGrafter"/>
</dbReference>
<organism evidence="7 8">
    <name type="scientific">Octodon degus</name>
    <name type="common">Degu</name>
    <name type="synonym">Sciurus degus</name>
    <dbReference type="NCBI Taxonomy" id="10160"/>
    <lineage>
        <taxon>Eukaryota</taxon>
        <taxon>Metazoa</taxon>
        <taxon>Chordata</taxon>
        <taxon>Craniata</taxon>
        <taxon>Vertebrata</taxon>
        <taxon>Euteleostomi</taxon>
        <taxon>Mammalia</taxon>
        <taxon>Eutheria</taxon>
        <taxon>Euarchontoglires</taxon>
        <taxon>Glires</taxon>
        <taxon>Rodentia</taxon>
        <taxon>Hystricomorpha</taxon>
        <taxon>Octodontidae</taxon>
        <taxon>Octodon</taxon>
    </lineage>
</organism>
<evidence type="ECO:0000256" key="4">
    <source>
        <dbReference type="ARBA" id="ARBA00039561"/>
    </source>
</evidence>
<evidence type="ECO:0000256" key="6">
    <source>
        <dbReference type="PROSITE-ProRule" id="PRU00221"/>
    </source>
</evidence>
<evidence type="ECO:0000256" key="1">
    <source>
        <dbReference type="ARBA" id="ARBA00022574"/>
    </source>
</evidence>
<protein>
    <recommendedName>
        <fullName evidence="4">Superkiller complex protein 8</fullName>
    </recommendedName>
    <alternativeName>
        <fullName evidence="5">WD repeat-containing protein 61</fullName>
    </alternativeName>
</protein>
<dbReference type="Pfam" id="PF00400">
    <property type="entry name" value="WD40"/>
    <property type="match status" value="2"/>
</dbReference>
<dbReference type="PANTHER" id="PTHR44090:SF1">
    <property type="entry name" value="SUPERKILLER COMPLEX PROTEIN 8"/>
    <property type="match status" value="1"/>
</dbReference>
<evidence type="ECO:0000256" key="5">
    <source>
        <dbReference type="ARBA" id="ARBA00041552"/>
    </source>
</evidence>
<dbReference type="InterPro" id="IPR001680">
    <property type="entry name" value="WD40_rpt"/>
</dbReference>
<dbReference type="OrthoDB" id="17410at2759"/>
<evidence type="ECO:0000256" key="2">
    <source>
        <dbReference type="ARBA" id="ARBA00022737"/>
    </source>
</evidence>
<dbReference type="Gene3D" id="2.130.10.10">
    <property type="entry name" value="YVTN repeat-like/Quinoprotein amine dehydrogenase"/>
    <property type="match status" value="1"/>
</dbReference>
<feature type="repeat" description="WD" evidence="6">
    <location>
        <begin position="85"/>
        <end position="126"/>
    </location>
</feature>
<gene>
    <name evidence="8" type="primary">LOC101576957</name>
</gene>
<dbReference type="Proteomes" id="UP000515203">
    <property type="component" value="Unplaced"/>
</dbReference>
<keyword evidence="1 6" id="KW-0853">WD repeat</keyword>
<dbReference type="InterPro" id="IPR015943">
    <property type="entry name" value="WD40/YVTN_repeat-like_dom_sf"/>
</dbReference>
<dbReference type="GeneID" id="101576957"/>
<keyword evidence="2" id="KW-0677">Repeat</keyword>
<accession>A0A6P6DWT2</accession>
<dbReference type="PROSITE" id="PS50294">
    <property type="entry name" value="WD_REPEATS_REGION"/>
    <property type="match status" value="2"/>
</dbReference>
<dbReference type="SUPFAM" id="SSF50978">
    <property type="entry name" value="WD40 repeat-like"/>
    <property type="match status" value="1"/>
</dbReference>
<proteinExistence type="inferred from homology"/>
<dbReference type="InParanoid" id="A0A6P6DWT2"/>
<evidence type="ECO:0000256" key="3">
    <source>
        <dbReference type="ARBA" id="ARBA00038243"/>
    </source>
</evidence>
<dbReference type="SMART" id="SM00320">
    <property type="entry name" value="WD40"/>
    <property type="match status" value="3"/>
</dbReference>
<evidence type="ECO:0000313" key="8">
    <source>
        <dbReference type="RefSeq" id="XP_023564544.1"/>
    </source>
</evidence>
<dbReference type="InterPro" id="IPR036322">
    <property type="entry name" value="WD40_repeat_dom_sf"/>
</dbReference>
<dbReference type="PANTHER" id="PTHR44090">
    <property type="entry name" value="WD REPEAT-CONTAINING PROTEIN 61"/>
    <property type="match status" value="1"/>
</dbReference>
<evidence type="ECO:0000313" key="7">
    <source>
        <dbReference type="Proteomes" id="UP000515203"/>
    </source>
</evidence>
<name>A0A6P6DWT2_OCTDE</name>
<reference evidence="8" key="1">
    <citation type="submission" date="2025-08" db="UniProtKB">
        <authorList>
            <consortium name="RefSeq"/>
        </authorList>
    </citation>
    <scope>IDENTIFICATION</scope>
</reference>
<sequence>MTNQYDILFKLEQVDAWILAFSPNSQDLVTGTHVESGKKAYSLDARGKFILSITCSGEGKYPASGAIDGIINIFDTATGKLLHMLEAHAIPILSLTFSPDSQLLVAASDDGYIKICDVQHAKLARTLSGHASWVLSVAFCPDDTHLISHLSDKSVKVWDVGTRTCVHIFFDNQD</sequence>
<comment type="similarity">
    <text evidence="3">Belongs to the SKI8 family.</text>
</comment>